<dbReference type="UniPathway" id="UPA00185">
    <property type="reaction ID" value="UER00283"/>
</dbReference>
<evidence type="ECO:0000313" key="10">
    <source>
        <dbReference type="Proteomes" id="UP000275777"/>
    </source>
</evidence>
<comment type="pathway">
    <text evidence="5">Amino-acid degradation; L-arginine degradation via AST pathway; L-glutamate and succinate from L-arginine: step 5/5.</text>
</comment>
<feature type="active site" evidence="5">
    <location>
        <position position="273"/>
    </location>
</feature>
<dbReference type="AlphaFoldDB" id="A0A3S4IHK0"/>
<keyword evidence="1 5" id="KW-0056">Arginine metabolism</keyword>
<dbReference type="PANTHER" id="PTHR15162">
    <property type="entry name" value="ASPARTOACYLASE"/>
    <property type="match status" value="1"/>
</dbReference>
<organism evidence="9 10">
    <name type="scientific">Chromobacterium violaceum</name>
    <dbReference type="NCBI Taxonomy" id="536"/>
    <lineage>
        <taxon>Bacteria</taxon>
        <taxon>Pseudomonadati</taxon>
        <taxon>Pseudomonadota</taxon>
        <taxon>Betaproteobacteria</taxon>
        <taxon>Neisseriales</taxon>
        <taxon>Chromobacteriaceae</taxon>
        <taxon>Chromobacterium</taxon>
    </lineage>
</organism>
<feature type="binding site" evidence="5">
    <location>
        <position position="115"/>
    </location>
    <ligand>
        <name>Zn(2+)</name>
        <dbReference type="ChEBI" id="CHEBI:29105"/>
    </ligand>
</feature>
<comment type="catalytic activity">
    <reaction evidence="5">
        <text>N-succinyl-L-glutamate + H2O = L-glutamate + succinate</text>
        <dbReference type="Rhea" id="RHEA:15169"/>
        <dbReference type="ChEBI" id="CHEBI:15377"/>
        <dbReference type="ChEBI" id="CHEBI:29985"/>
        <dbReference type="ChEBI" id="CHEBI:30031"/>
        <dbReference type="ChEBI" id="CHEBI:58763"/>
        <dbReference type="EC" id="3.5.1.96"/>
    </reaction>
</comment>
<keyword evidence="3 5" id="KW-0378">Hydrolase</keyword>
<evidence type="ECO:0000313" key="9">
    <source>
        <dbReference type="EMBL" id="VEB43713.1"/>
    </source>
</evidence>
<keyword evidence="2 5" id="KW-0479">Metal-binding</keyword>
<accession>A0A3S4IHK0</accession>
<comment type="function">
    <text evidence="5">Transforms N(2)-succinylglutamate into succinate and glutamate.</text>
</comment>
<dbReference type="GO" id="GO:0009017">
    <property type="term" value="F:succinylglutamate desuccinylase activity"/>
    <property type="evidence" value="ECO:0007669"/>
    <property type="project" value="UniProtKB-UniRule"/>
</dbReference>
<proteinExistence type="inferred from homology"/>
<dbReference type="InterPro" id="IPR050178">
    <property type="entry name" value="AspA/AstE_fam"/>
</dbReference>
<comment type="cofactor">
    <cofactor evidence="5">
        <name>Zn(2+)</name>
        <dbReference type="ChEBI" id="CHEBI:29105"/>
    </cofactor>
    <text evidence="5">Binds 1 zinc ion per subunit.</text>
</comment>
<dbReference type="InterPro" id="IPR007036">
    <property type="entry name" value="Aste_AspA_hybrid_dom"/>
</dbReference>
<keyword evidence="4 5" id="KW-0862">Zinc</keyword>
<evidence type="ECO:0000256" key="5">
    <source>
        <dbReference type="HAMAP-Rule" id="MF_00767"/>
    </source>
</evidence>
<evidence type="ECO:0000256" key="6">
    <source>
        <dbReference type="NCBIfam" id="TIGR03242"/>
    </source>
</evidence>
<feature type="binding site" evidence="5">
    <location>
        <position position="208"/>
    </location>
    <ligand>
        <name>Zn(2+)</name>
        <dbReference type="ChEBI" id="CHEBI:29105"/>
    </ligand>
</feature>
<evidence type="ECO:0000256" key="4">
    <source>
        <dbReference type="ARBA" id="ARBA00022833"/>
    </source>
</evidence>
<dbReference type="Pfam" id="PF24827">
    <property type="entry name" value="AstE_AspA_cat"/>
    <property type="match status" value="1"/>
</dbReference>
<evidence type="ECO:0000259" key="8">
    <source>
        <dbReference type="Pfam" id="PF24827"/>
    </source>
</evidence>
<reference evidence="9 10" key="1">
    <citation type="submission" date="2018-12" db="EMBL/GenBank/DDBJ databases">
        <authorList>
            <consortium name="Pathogen Informatics"/>
        </authorList>
    </citation>
    <scope>NUCLEOTIDE SEQUENCE [LARGE SCALE GENOMIC DNA]</scope>
    <source>
        <strain evidence="9 10">NCTC9695</strain>
    </source>
</reference>
<dbReference type="EMBL" id="LR134182">
    <property type="protein sequence ID" value="VEB43713.1"/>
    <property type="molecule type" value="Genomic_DNA"/>
</dbReference>
<dbReference type="PANTHER" id="PTHR15162:SF7">
    <property type="entry name" value="SUCCINYLGLUTAMATE DESUCCINYLASE"/>
    <property type="match status" value="1"/>
</dbReference>
<dbReference type="NCBIfam" id="NF003706">
    <property type="entry name" value="PRK05324.1"/>
    <property type="match status" value="1"/>
</dbReference>
<dbReference type="InterPro" id="IPR055438">
    <property type="entry name" value="AstE_AspA_cat"/>
</dbReference>
<dbReference type="Gene3D" id="3.40.630.10">
    <property type="entry name" value="Zn peptidases"/>
    <property type="match status" value="1"/>
</dbReference>
<evidence type="ECO:0000256" key="3">
    <source>
        <dbReference type="ARBA" id="ARBA00022801"/>
    </source>
</evidence>
<dbReference type="Proteomes" id="UP000275777">
    <property type="component" value="Chromosome"/>
</dbReference>
<protein>
    <recommendedName>
        <fullName evidence="5 6">Succinylglutamate desuccinylase</fullName>
        <ecNumber evidence="5 6">3.5.1.96</ecNumber>
    </recommendedName>
</protein>
<sequence length="392" mass="42759">MTSGTAAAMRPAAFFSANGKLFNQIRNTARPPPPRRDMTGRRAEITIGHHTPSSIDSHAMTHSPSFLQHALSSSDTRAEWPLPGGLAARWLAPGCVELNGDARGADSVLLSCGVHGNETAPIEVVDGMLTDIAAGQLALNCRLLVMFANLGAIRQGVRYGNYDMNRLFNGAHARHPELPESVRAAELETLAAEFFAGARARKLHYDLHTAIRGSVFEKFAIYPFLHDGRTHKREQLAWLQRCGIEAVLLHTQPANTFSYFTSQCCEADAFTLELGKARPFGQNDLSRFSGIDGALRGLLSNPQANVPDLDEDKLPLFRAKYDLVKHSEAFKLNLADSVENFTLLPDGMLIAEDGAVRYQATGGEERILFPNPAVKPGLRAGIVVEPARLPSR</sequence>
<dbReference type="HAMAP" id="MF_00767">
    <property type="entry name" value="Arg_catab_AstE"/>
    <property type="match status" value="1"/>
</dbReference>
<evidence type="ECO:0000256" key="1">
    <source>
        <dbReference type="ARBA" id="ARBA00022503"/>
    </source>
</evidence>
<feature type="domain" description="Succinylglutamate desuccinylase/Aspartoacylase catalytic" evidence="8">
    <location>
        <begin position="107"/>
        <end position="290"/>
    </location>
</feature>
<dbReference type="NCBIfam" id="TIGR03242">
    <property type="entry name" value="arg_catab_astE"/>
    <property type="match status" value="1"/>
</dbReference>
<dbReference type="InterPro" id="IPR016681">
    <property type="entry name" value="SuccinylGlu_desuccinylase"/>
</dbReference>
<dbReference type="CDD" id="cd03855">
    <property type="entry name" value="M14_ASTE"/>
    <property type="match status" value="1"/>
</dbReference>
<dbReference type="GO" id="GO:0008270">
    <property type="term" value="F:zinc ion binding"/>
    <property type="evidence" value="ECO:0007669"/>
    <property type="project" value="UniProtKB-UniRule"/>
</dbReference>
<gene>
    <name evidence="5 9" type="primary">astE</name>
    <name evidence="9" type="ORF">NCTC9695_04172</name>
</gene>
<evidence type="ECO:0000256" key="2">
    <source>
        <dbReference type="ARBA" id="ARBA00022723"/>
    </source>
</evidence>
<dbReference type="EC" id="3.5.1.96" evidence="5 6"/>
<evidence type="ECO:0000259" key="7">
    <source>
        <dbReference type="Pfam" id="PF04952"/>
    </source>
</evidence>
<dbReference type="GO" id="GO:0016788">
    <property type="term" value="F:hydrolase activity, acting on ester bonds"/>
    <property type="evidence" value="ECO:0007669"/>
    <property type="project" value="UniProtKB-UniRule"/>
</dbReference>
<dbReference type="SUPFAM" id="SSF53187">
    <property type="entry name" value="Zn-dependent exopeptidases"/>
    <property type="match status" value="1"/>
</dbReference>
<comment type="similarity">
    <text evidence="5">Belongs to the AspA/AstE family. Succinylglutamate desuccinylase subfamily.</text>
</comment>
<dbReference type="Pfam" id="PF04952">
    <property type="entry name" value="AstE_AspA_hybrid"/>
    <property type="match status" value="1"/>
</dbReference>
<feature type="domain" description="AstE/AspA barrel-sandwich hybrid" evidence="7">
    <location>
        <begin position="313"/>
        <end position="386"/>
    </location>
</feature>
<name>A0A3S4IHK0_CHRVL</name>
<feature type="binding site" evidence="5">
    <location>
        <position position="118"/>
    </location>
    <ligand>
        <name>Zn(2+)</name>
        <dbReference type="ChEBI" id="CHEBI:29105"/>
    </ligand>
</feature>
<dbReference type="GO" id="GO:0019544">
    <property type="term" value="P:L-arginine catabolic process to L-glutamate"/>
    <property type="evidence" value="ECO:0007669"/>
    <property type="project" value="UniProtKB-UniRule"/>
</dbReference>
<dbReference type="GO" id="GO:0019545">
    <property type="term" value="P:L-arginine catabolic process to succinate"/>
    <property type="evidence" value="ECO:0007669"/>
    <property type="project" value="UniProtKB-UniRule"/>
</dbReference>